<sequence>MRKNNSIIHHNAPQPVYDNDIWLRFEAGCRRWGFLLLLLILIAGICGLFSSGLFSDTTATSANQRLSVDYERFARQTSDMSIKVRVRGEPGRGFTLSLGGDIMARYEIRTLQPQPQRTQSQNNSLLLEYPGSGPGEHSVWIGLEPLTPGNRHNTITLNGAEAVTFSQFIYP</sequence>
<reference evidence="4 5" key="1">
    <citation type="submission" date="2018-01" db="EMBL/GenBank/DDBJ databases">
        <title>Superficieibacter electus gen. nov., sp. nov., an extended-spectrum beta-lactamase possessing member of the Enterobacteriaceae family, isolated from intensive care unit surfaces.</title>
        <authorList>
            <person name="Potter R.F."/>
            <person name="D'Souza A.W."/>
        </authorList>
    </citation>
    <scope>NUCLEOTIDE SEQUENCE [LARGE SCALE GENOMIC DNA]</scope>
    <source>
        <strain evidence="3 5">BP-1</strain>
        <strain evidence="2 4">BP-2</strain>
    </source>
</reference>
<evidence type="ECO:0000256" key="1">
    <source>
        <dbReference type="SAM" id="Phobius"/>
    </source>
</evidence>
<keyword evidence="1" id="KW-0812">Transmembrane</keyword>
<dbReference type="EMBL" id="PQGE01000010">
    <property type="protein sequence ID" value="POP44271.1"/>
    <property type="molecule type" value="Genomic_DNA"/>
</dbReference>
<dbReference type="Proteomes" id="UP000247005">
    <property type="component" value="Unassembled WGS sequence"/>
</dbReference>
<name>A0A2P5GUR0_9ENTR</name>
<organism evidence="3 5">
    <name type="scientific">Superficieibacter electus</name>
    <dbReference type="NCBI Taxonomy" id="2022662"/>
    <lineage>
        <taxon>Bacteria</taxon>
        <taxon>Pseudomonadati</taxon>
        <taxon>Pseudomonadota</taxon>
        <taxon>Gammaproteobacteria</taxon>
        <taxon>Enterobacterales</taxon>
        <taxon>Enterobacteriaceae</taxon>
        <taxon>Superficieibacter</taxon>
    </lineage>
</organism>
<evidence type="ECO:0000313" key="4">
    <source>
        <dbReference type="Proteomes" id="UP000237073"/>
    </source>
</evidence>
<dbReference type="EMBL" id="PQGD01000002">
    <property type="protein sequence ID" value="POP50289.1"/>
    <property type="molecule type" value="Genomic_DNA"/>
</dbReference>
<keyword evidence="1" id="KW-0472">Membrane</keyword>
<gene>
    <name evidence="3" type="ORF">CHU32_02360</name>
    <name evidence="2" type="ORF">CHU33_12470</name>
</gene>
<evidence type="ECO:0000313" key="2">
    <source>
        <dbReference type="EMBL" id="POP44271.1"/>
    </source>
</evidence>
<dbReference type="AlphaFoldDB" id="A0A2P5GUR0"/>
<feature type="transmembrane region" description="Helical" evidence="1">
    <location>
        <begin position="32"/>
        <end position="54"/>
    </location>
</feature>
<accession>A0A2P5GUR0</accession>
<keyword evidence="1" id="KW-1133">Transmembrane helix</keyword>
<comment type="caution">
    <text evidence="3">The sequence shown here is derived from an EMBL/GenBank/DDBJ whole genome shotgun (WGS) entry which is preliminary data.</text>
</comment>
<keyword evidence="4" id="KW-1185">Reference proteome</keyword>
<dbReference type="OrthoDB" id="6504753at2"/>
<dbReference type="RefSeq" id="WP_103676407.1">
    <property type="nucleotide sequence ID" value="NZ_PQGD01000002.1"/>
</dbReference>
<evidence type="ECO:0000313" key="3">
    <source>
        <dbReference type="EMBL" id="POP50289.1"/>
    </source>
</evidence>
<dbReference type="Proteomes" id="UP000237073">
    <property type="component" value="Unassembled WGS sequence"/>
</dbReference>
<evidence type="ECO:0000313" key="5">
    <source>
        <dbReference type="Proteomes" id="UP000247005"/>
    </source>
</evidence>
<protein>
    <submittedName>
        <fullName evidence="3">Uncharacterized protein</fullName>
    </submittedName>
</protein>
<proteinExistence type="predicted"/>